<evidence type="ECO:0000313" key="2">
    <source>
        <dbReference type="EMBL" id="OLR92865.1"/>
    </source>
</evidence>
<dbReference type="RefSeq" id="WP_075975380.1">
    <property type="nucleotide sequence ID" value="NZ_MKQR01000014.1"/>
</dbReference>
<dbReference type="InterPro" id="IPR006531">
    <property type="entry name" value="Gp5/Vgr_OB"/>
</dbReference>
<feature type="domain" description="Gp5/Type VI secretion system Vgr protein OB-fold" evidence="1">
    <location>
        <begin position="397"/>
        <end position="469"/>
    </location>
</feature>
<dbReference type="Proteomes" id="UP000186040">
    <property type="component" value="Unassembled WGS sequence"/>
</dbReference>
<reference evidence="2 3" key="1">
    <citation type="submission" date="2016-10" db="EMBL/GenBank/DDBJ databases">
        <title>The Draft Genome Sequence of Actinokineospora bangkokensis 44EHWT reveals the biosynthetic pathway of antifungal compounds Thailandins with unusual extender unit butylmalonyl-CoA.</title>
        <authorList>
            <person name="Greule A."/>
            <person name="Intra B."/>
            <person name="Flemming S."/>
            <person name="Rommel M.G."/>
            <person name="Panbangred W."/>
            <person name="Bechthold A."/>
        </authorList>
    </citation>
    <scope>NUCLEOTIDE SEQUENCE [LARGE SCALE GENOMIC DNA]</scope>
    <source>
        <strain evidence="2 3">44EHW</strain>
    </source>
</reference>
<comment type="caution">
    <text evidence="2">The sequence shown here is derived from an EMBL/GenBank/DDBJ whole genome shotgun (WGS) entry which is preliminary data.</text>
</comment>
<organism evidence="2 3">
    <name type="scientific">Actinokineospora bangkokensis</name>
    <dbReference type="NCBI Taxonomy" id="1193682"/>
    <lineage>
        <taxon>Bacteria</taxon>
        <taxon>Bacillati</taxon>
        <taxon>Actinomycetota</taxon>
        <taxon>Actinomycetes</taxon>
        <taxon>Pseudonocardiales</taxon>
        <taxon>Pseudonocardiaceae</taxon>
        <taxon>Actinokineospora</taxon>
    </lineage>
</organism>
<protein>
    <recommendedName>
        <fullName evidence="1">Gp5/Type VI secretion system Vgr protein OB-fold domain-containing protein</fullName>
    </recommendedName>
</protein>
<dbReference type="EMBL" id="MKQR01000014">
    <property type="protein sequence ID" value="OLR92865.1"/>
    <property type="molecule type" value="Genomic_DNA"/>
</dbReference>
<dbReference type="AlphaFoldDB" id="A0A1Q9LLH1"/>
<dbReference type="STRING" id="1193682.BJP25_19260"/>
<dbReference type="InterPro" id="IPR047702">
    <property type="entry name" value="VgrG-rel"/>
</dbReference>
<proteinExistence type="predicted"/>
<dbReference type="SUPFAM" id="SSF69279">
    <property type="entry name" value="Phage tail proteins"/>
    <property type="match status" value="1"/>
</dbReference>
<evidence type="ECO:0000313" key="3">
    <source>
        <dbReference type="Proteomes" id="UP000186040"/>
    </source>
</evidence>
<dbReference type="SUPFAM" id="SSF69255">
    <property type="entry name" value="gp5 N-terminal domain-like"/>
    <property type="match status" value="1"/>
</dbReference>
<gene>
    <name evidence="2" type="ORF">BJP25_19260</name>
</gene>
<accession>A0A1Q9LLH1</accession>
<name>A0A1Q9LLH1_9PSEU</name>
<dbReference type="Gene3D" id="2.40.50.230">
    <property type="entry name" value="Gp5 N-terminal domain"/>
    <property type="match status" value="1"/>
</dbReference>
<keyword evidence="3" id="KW-1185">Reference proteome</keyword>
<sequence length="615" mass="63147">MPPRTRVLPHPVRVLPQIRTGTARSPLPQAVLRRVERVVVDTCAHLPDMFEITLAGWDGDAPFTIGTEVAISSAGTDDERGVEVITGEVTAVEGEFTEVDRTVVRGYTKDHRFQRAHRSRTFLNSTDADIARRVAADHGIPVGAVDPTRTAHDHVGQVNQTDWEFLAWRAAALGFDFGVRGGEFFFTRAVDAGRGRAAVELTLRDNLVEFRPRVTAGNLTGKAEVRVWDPAAGKVVGQVKPTTIASTDLSAADPATLAGLFAPKGPPPPAAASKLGPAPSAHGHVDALAPLAVGQAVDIAATEAATGFAEHHGSTAAEAVGTALGDPALVAGVVAEVVGAGATFSGKWAITRAVHSWDVTGYLTRFEVSGRHRRTLLGLAGGAGAAGSAPRVEGVQSGVVTDIGDPQGLHRVRVALPWLSPSYESDWAPVAQLGGTASGGTALHPEVGDAVLVAFEFGDPRRPYVLAGLPTGSPGKGLGGDPVLKSGANAAIAWRGIVTPTGNRLAFHDEVGPGGGAPKASDLLLGTAGGELALVLDQTAGTVALRCKPVPPGSKSAKGQLVIEVGDGGSVEVRAGAGGQVTVDGGERLTLTARAGVKIDSAGPVEIKGNPIKLN</sequence>
<dbReference type="OrthoDB" id="1907165at2"/>
<dbReference type="InterPro" id="IPR037026">
    <property type="entry name" value="Vgr_OB-fold_dom_sf"/>
</dbReference>
<evidence type="ECO:0000259" key="1">
    <source>
        <dbReference type="Pfam" id="PF04717"/>
    </source>
</evidence>
<dbReference type="NCBIfam" id="NF033848">
    <property type="entry name" value="VgrG_rel"/>
    <property type="match status" value="1"/>
</dbReference>
<dbReference type="Pfam" id="PF04717">
    <property type="entry name" value="Phage_base_V"/>
    <property type="match status" value="1"/>
</dbReference>